<evidence type="ECO:0000313" key="8">
    <source>
        <dbReference type="Proteomes" id="UP000030755"/>
    </source>
</evidence>
<feature type="non-terminal residue" evidence="7">
    <location>
        <position position="194"/>
    </location>
</feature>
<feature type="domain" description="Cation/H+ exchanger transmembrane" evidence="6">
    <location>
        <begin position="19"/>
        <end position="180"/>
    </location>
</feature>
<dbReference type="OrthoDB" id="2190219at2759"/>
<dbReference type="PANTHER" id="PTHR31382">
    <property type="entry name" value="NA(+)/H(+) ANTIPORTER"/>
    <property type="match status" value="1"/>
</dbReference>
<dbReference type="InterPro" id="IPR006153">
    <property type="entry name" value="Cation/H_exchanger_TM"/>
</dbReference>
<feature type="transmembrane region" description="Helical" evidence="5">
    <location>
        <begin position="32"/>
        <end position="52"/>
    </location>
</feature>
<keyword evidence="2 5" id="KW-0812">Transmembrane</keyword>
<dbReference type="HOGENOM" id="CLU_121085_0_0_1"/>
<name>A0A075B3Z5_ROZAC</name>
<dbReference type="PANTHER" id="PTHR31382:SF1">
    <property type="entry name" value="SODIUM ION_PROTON EXCHANGER (EUROFUNG)"/>
    <property type="match status" value="1"/>
</dbReference>
<dbReference type="AlphaFoldDB" id="A0A075B3Z5"/>
<dbReference type="GO" id="GO:0042391">
    <property type="term" value="P:regulation of membrane potential"/>
    <property type="evidence" value="ECO:0007669"/>
    <property type="project" value="InterPro"/>
</dbReference>
<organism evidence="7 8">
    <name type="scientific">Rozella allomycis (strain CSF55)</name>
    <dbReference type="NCBI Taxonomy" id="988480"/>
    <lineage>
        <taxon>Eukaryota</taxon>
        <taxon>Fungi</taxon>
        <taxon>Fungi incertae sedis</taxon>
        <taxon>Cryptomycota</taxon>
        <taxon>Cryptomycota incertae sedis</taxon>
        <taxon>Rozella</taxon>
    </lineage>
</organism>
<feature type="transmembrane region" description="Helical" evidence="5">
    <location>
        <begin position="97"/>
        <end position="120"/>
    </location>
</feature>
<dbReference type="GO" id="GO:0120029">
    <property type="term" value="P:proton export across plasma membrane"/>
    <property type="evidence" value="ECO:0007669"/>
    <property type="project" value="InterPro"/>
</dbReference>
<evidence type="ECO:0000256" key="2">
    <source>
        <dbReference type="ARBA" id="ARBA00022692"/>
    </source>
</evidence>
<dbReference type="OMA" id="IRERCYL"/>
<dbReference type="InterPro" id="IPR004712">
    <property type="entry name" value="Na+/H+_antiporter_fungi"/>
</dbReference>
<feature type="transmembrane region" description="Helical" evidence="5">
    <location>
        <begin position="6"/>
        <end position="23"/>
    </location>
</feature>
<evidence type="ECO:0000313" key="7">
    <source>
        <dbReference type="EMBL" id="EPZ35718.1"/>
    </source>
</evidence>
<proteinExistence type="predicted"/>
<evidence type="ECO:0000256" key="1">
    <source>
        <dbReference type="ARBA" id="ARBA00004141"/>
    </source>
</evidence>
<keyword evidence="8" id="KW-1185">Reference proteome</keyword>
<evidence type="ECO:0000259" key="6">
    <source>
        <dbReference type="Pfam" id="PF00999"/>
    </source>
</evidence>
<dbReference type="Proteomes" id="UP000030755">
    <property type="component" value="Unassembled WGS sequence"/>
</dbReference>
<sequence length="194" mass="21905">MLDLDLAILGGYIVIFGLFSLLIKQKLFLSEALVSLVIGIVFGPTVLNLFNYPNHSIQRESFFDLLENISRIVMGIQIMASGISLPHSYMKRKWKPMFILLGPVMIYMWVTSTFFVWVFFRYQLLDCMIIGACVTPTDPVLASSVMKGRFADTHIPHHVRHLIGGESGANDGLGLPFLFLPLLLKLRPRSEALY</sequence>
<keyword evidence="4 5" id="KW-0472">Membrane</keyword>
<dbReference type="Pfam" id="PF00999">
    <property type="entry name" value="Na_H_Exchanger"/>
    <property type="match status" value="1"/>
</dbReference>
<dbReference type="EMBL" id="KE560768">
    <property type="protein sequence ID" value="EPZ35718.1"/>
    <property type="molecule type" value="Genomic_DNA"/>
</dbReference>
<accession>A0A075B3Z5</accession>
<evidence type="ECO:0000256" key="4">
    <source>
        <dbReference type="ARBA" id="ARBA00023136"/>
    </source>
</evidence>
<protein>
    <submittedName>
        <fullName evidence="7">Cation/H+ exchanger domain-containing protein</fullName>
    </submittedName>
</protein>
<evidence type="ECO:0000256" key="5">
    <source>
        <dbReference type="SAM" id="Phobius"/>
    </source>
</evidence>
<dbReference type="STRING" id="988480.A0A075B3Z5"/>
<reference evidence="7 8" key="1">
    <citation type="journal article" date="2013" name="Curr. Biol.">
        <title>Shared signatures of parasitism and phylogenomics unite Cryptomycota and microsporidia.</title>
        <authorList>
            <person name="James T.Y."/>
            <person name="Pelin A."/>
            <person name="Bonen L."/>
            <person name="Ahrendt S."/>
            <person name="Sain D."/>
            <person name="Corradi N."/>
            <person name="Stajich J.E."/>
        </authorList>
    </citation>
    <scope>NUCLEOTIDE SEQUENCE [LARGE SCALE GENOMIC DNA]</scope>
    <source>
        <strain evidence="7 8">CSF55</strain>
    </source>
</reference>
<dbReference type="GO" id="GO:0036376">
    <property type="term" value="P:sodium ion export across plasma membrane"/>
    <property type="evidence" value="ECO:0007669"/>
    <property type="project" value="InterPro"/>
</dbReference>
<dbReference type="Gene3D" id="6.10.140.1330">
    <property type="match status" value="1"/>
</dbReference>
<keyword evidence="3 5" id="KW-1133">Transmembrane helix</keyword>
<dbReference type="GO" id="GO:0005886">
    <property type="term" value="C:plasma membrane"/>
    <property type="evidence" value="ECO:0007669"/>
    <property type="project" value="InterPro"/>
</dbReference>
<dbReference type="GO" id="GO:0015385">
    <property type="term" value="F:sodium:proton antiporter activity"/>
    <property type="evidence" value="ECO:0007669"/>
    <property type="project" value="InterPro"/>
</dbReference>
<evidence type="ECO:0000256" key="3">
    <source>
        <dbReference type="ARBA" id="ARBA00022989"/>
    </source>
</evidence>
<comment type="subcellular location">
    <subcellularLocation>
        <location evidence="1">Membrane</location>
        <topology evidence="1">Multi-pass membrane protein</topology>
    </subcellularLocation>
</comment>
<gene>
    <name evidence="7" type="ORF">O9G_006056</name>
</gene>